<evidence type="ECO:0000256" key="1">
    <source>
        <dbReference type="ARBA" id="ARBA00008675"/>
    </source>
</evidence>
<dbReference type="SMART" id="SM01086">
    <property type="entry name" value="ClpB_D2-small"/>
    <property type="match status" value="1"/>
</dbReference>
<dbReference type="PANTHER" id="PTHR11638">
    <property type="entry name" value="ATP-DEPENDENT CLP PROTEASE"/>
    <property type="match status" value="1"/>
</dbReference>
<evidence type="ECO:0000256" key="5">
    <source>
        <dbReference type="ARBA" id="ARBA00023186"/>
    </source>
</evidence>
<dbReference type="Gene3D" id="1.10.8.60">
    <property type="match status" value="1"/>
</dbReference>
<dbReference type="InterPro" id="IPR003593">
    <property type="entry name" value="AAA+_ATPase"/>
</dbReference>
<evidence type="ECO:0000256" key="7">
    <source>
        <dbReference type="SAM" id="Coils"/>
    </source>
</evidence>
<dbReference type="FunFam" id="3.40.50.300:FF:000120">
    <property type="entry name" value="ATP-dependent chaperone ClpB"/>
    <property type="match status" value="1"/>
</dbReference>
<evidence type="ECO:0000256" key="4">
    <source>
        <dbReference type="ARBA" id="ARBA00022840"/>
    </source>
</evidence>
<dbReference type="InterPro" id="IPR050130">
    <property type="entry name" value="ClpA_ClpB"/>
</dbReference>
<feature type="non-terminal residue" evidence="10">
    <location>
        <position position="1"/>
    </location>
</feature>
<dbReference type="GO" id="GO:0016887">
    <property type="term" value="F:ATP hydrolysis activity"/>
    <property type="evidence" value="ECO:0007669"/>
    <property type="project" value="InterPro"/>
</dbReference>
<dbReference type="GO" id="GO:0034605">
    <property type="term" value="P:cellular response to heat"/>
    <property type="evidence" value="ECO:0007669"/>
    <property type="project" value="TreeGrafter"/>
</dbReference>
<dbReference type="CDD" id="cd19499">
    <property type="entry name" value="RecA-like_ClpB_Hsp104-like"/>
    <property type="match status" value="1"/>
</dbReference>
<evidence type="ECO:0000256" key="6">
    <source>
        <dbReference type="ARBA" id="ARBA00026057"/>
    </source>
</evidence>
<dbReference type="PROSITE" id="PS00871">
    <property type="entry name" value="CLPAB_2"/>
    <property type="match status" value="1"/>
</dbReference>
<reference evidence="10 11" key="1">
    <citation type="submission" date="2018-06" db="EMBL/GenBank/DDBJ databases">
        <title>Extensive metabolic versatility and redundancy in microbially diverse, dynamic hydrothermal sediments.</title>
        <authorList>
            <person name="Dombrowski N."/>
            <person name="Teske A."/>
            <person name="Baker B.J."/>
        </authorList>
    </citation>
    <scope>NUCLEOTIDE SEQUENCE [LARGE SCALE GENOMIC DNA]</scope>
    <source>
        <strain evidence="10">B19_G9</strain>
    </source>
</reference>
<protein>
    <submittedName>
        <fullName evidence="10">Type VI secretion system ATPase TssH</fullName>
    </submittedName>
</protein>
<dbReference type="GO" id="GO:0005737">
    <property type="term" value="C:cytoplasm"/>
    <property type="evidence" value="ECO:0007669"/>
    <property type="project" value="TreeGrafter"/>
</dbReference>
<dbReference type="InterPro" id="IPR003959">
    <property type="entry name" value="ATPase_AAA_core"/>
</dbReference>
<dbReference type="Pfam" id="PF17871">
    <property type="entry name" value="AAA_lid_9"/>
    <property type="match status" value="1"/>
</dbReference>
<keyword evidence="5" id="KW-0143">Chaperone</keyword>
<evidence type="ECO:0000313" key="11">
    <source>
        <dbReference type="Proteomes" id="UP000267654"/>
    </source>
</evidence>
<accession>A0A662DGN9</accession>
<evidence type="ECO:0000256" key="3">
    <source>
        <dbReference type="ARBA" id="ARBA00022741"/>
    </source>
</evidence>
<keyword evidence="2" id="KW-0677">Repeat</keyword>
<organism evidence="10 11">
    <name type="scientific">Aerophobetes bacterium</name>
    <dbReference type="NCBI Taxonomy" id="2030807"/>
    <lineage>
        <taxon>Bacteria</taxon>
        <taxon>Candidatus Aerophobota</taxon>
    </lineage>
</organism>
<comment type="subunit">
    <text evidence="6">Homohexamer. The oligomerization is ATP-dependent.</text>
</comment>
<dbReference type="AlphaFoldDB" id="A0A662DGN9"/>
<evidence type="ECO:0000313" key="10">
    <source>
        <dbReference type="EMBL" id="RLE13312.1"/>
    </source>
</evidence>
<dbReference type="InterPro" id="IPR001270">
    <property type="entry name" value="ClpA/B"/>
</dbReference>
<evidence type="ECO:0000259" key="9">
    <source>
        <dbReference type="SMART" id="SM01086"/>
    </source>
</evidence>
<feature type="domain" description="Clp ATPase C-terminal" evidence="9">
    <location>
        <begin position="443"/>
        <end position="532"/>
    </location>
</feature>
<dbReference type="EMBL" id="QMQB01000097">
    <property type="protein sequence ID" value="RLE13312.1"/>
    <property type="molecule type" value="Genomic_DNA"/>
</dbReference>
<dbReference type="FunFam" id="3.40.50.300:FF:000025">
    <property type="entry name" value="ATP-dependent Clp protease subunit"/>
    <property type="match status" value="1"/>
</dbReference>
<comment type="similarity">
    <text evidence="1">Belongs to the ClpA/ClpB family.</text>
</comment>
<dbReference type="Proteomes" id="UP000267654">
    <property type="component" value="Unassembled WGS sequence"/>
</dbReference>
<dbReference type="Pfam" id="PF07724">
    <property type="entry name" value="AAA_2"/>
    <property type="match status" value="1"/>
</dbReference>
<dbReference type="PANTHER" id="PTHR11638:SF18">
    <property type="entry name" value="HEAT SHOCK PROTEIN 104"/>
    <property type="match status" value="1"/>
</dbReference>
<dbReference type="SMART" id="SM00382">
    <property type="entry name" value="AAA"/>
    <property type="match status" value="1"/>
</dbReference>
<name>A0A662DGN9_UNCAE</name>
<dbReference type="GO" id="GO:0005524">
    <property type="term" value="F:ATP binding"/>
    <property type="evidence" value="ECO:0007669"/>
    <property type="project" value="UniProtKB-KW"/>
</dbReference>
<comment type="caution">
    <text evidence="10">The sequence shown here is derived from an EMBL/GenBank/DDBJ whole genome shotgun (WGS) entry which is preliminary data.</text>
</comment>
<dbReference type="InterPro" id="IPR019489">
    <property type="entry name" value="Clp_ATPase_C"/>
</dbReference>
<sequence length="547" mass="63143">EKDAALERRFQVVIVREPSVEDTIAILRGLKERYEAHHGVKIKDSALVAAATLSHRYITDRFLPDKAIDLVDEAAARLRIEIDSRPTEVDEIERKIMQLEIERQALKKEKDEASRERLKKLEQELASLKEKEAELKVQWQKEKEIIQRIGEIKKEIENARKESVKAEREGNLDRAAELRYGKIVQLEKELKEESKKLSQLQKDKKMLKEEVEEEDIAEIVSEWRGIPLSRLLEGEKEKLTKMEERIKTRVVGQDEAVKAVSNAIRRARAGLQDPNRPLGSFIFLGPTGVGKTELAKALAEFLFDDEGAMIRLDMSEYMERHTVSRLIGAPPGYVGYEEGGQLTEPVRRQPYTVVLFDEIEKAHPDVFNVLLQILDDGRLTDGQGRTVDFRNTVIIMTSNVGSRWIEELSRQEDIRQKVREALRAQFRPEFLNRIDEIIIFNRLTQEDIKKIVDIQISQVEKRLADKHMRIILTSKAKQFLADKGYDPLYGARPLKRVIQREVLDPLALQILEGKFKEGDWIKVDIPDGKLSFQKVTPAQKETIKVYM</sequence>
<keyword evidence="4" id="KW-0067">ATP-binding</keyword>
<dbReference type="FunFam" id="1.10.8.60:FF:000017">
    <property type="entry name" value="ATP-dependent chaperone ClpB"/>
    <property type="match status" value="1"/>
</dbReference>
<keyword evidence="3" id="KW-0547">Nucleotide-binding</keyword>
<dbReference type="Gene3D" id="3.40.50.300">
    <property type="entry name" value="P-loop containing nucleotide triphosphate hydrolases"/>
    <property type="match status" value="2"/>
</dbReference>
<dbReference type="Pfam" id="PF10431">
    <property type="entry name" value="ClpB_D2-small"/>
    <property type="match status" value="1"/>
</dbReference>
<dbReference type="InterPro" id="IPR027417">
    <property type="entry name" value="P-loop_NTPase"/>
</dbReference>
<proteinExistence type="inferred from homology"/>
<dbReference type="PRINTS" id="PR00300">
    <property type="entry name" value="CLPPROTEASEA"/>
</dbReference>
<feature type="domain" description="AAA+ ATPase" evidence="8">
    <location>
        <begin position="277"/>
        <end position="444"/>
    </location>
</feature>
<evidence type="ECO:0000256" key="2">
    <source>
        <dbReference type="ARBA" id="ARBA00022737"/>
    </source>
</evidence>
<dbReference type="InterPro" id="IPR028299">
    <property type="entry name" value="ClpA/B_CS2"/>
</dbReference>
<gene>
    <name evidence="10" type="ORF">DRI96_03185</name>
</gene>
<feature type="coiled-coil region" evidence="7">
    <location>
        <begin position="89"/>
        <end position="217"/>
    </location>
</feature>
<keyword evidence="7" id="KW-0175">Coiled coil</keyword>
<dbReference type="InterPro" id="IPR041546">
    <property type="entry name" value="ClpA/ClpB_AAA_lid"/>
</dbReference>
<dbReference type="SUPFAM" id="SSF52540">
    <property type="entry name" value="P-loop containing nucleoside triphosphate hydrolases"/>
    <property type="match status" value="2"/>
</dbReference>
<evidence type="ECO:0000259" key="8">
    <source>
        <dbReference type="SMART" id="SM00382"/>
    </source>
</evidence>